<evidence type="ECO:0000313" key="8">
    <source>
        <dbReference type="EMBL" id="CAA9475552.1"/>
    </source>
</evidence>
<dbReference type="GO" id="GO:0008446">
    <property type="term" value="F:GDP-mannose 4,6-dehydratase activity"/>
    <property type="evidence" value="ECO:0007669"/>
    <property type="project" value="UniProtKB-EC"/>
</dbReference>
<dbReference type="FunFam" id="3.40.50.720:FF:000924">
    <property type="entry name" value="GDP-mannose 4,6 dehydratase"/>
    <property type="match status" value="1"/>
</dbReference>
<keyword evidence="5 8" id="KW-0456">Lyase</keyword>
<dbReference type="AlphaFoldDB" id="A0A6J4RRD3"/>
<evidence type="ECO:0000256" key="4">
    <source>
        <dbReference type="ARBA" id="ARBA00011989"/>
    </source>
</evidence>
<comment type="catalytic activity">
    <reaction evidence="1">
        <text>GDP-alpha-D-mannose = GDP-4-dehydro-alpha-D-rhamnose + H2O</text>
        <dbReference type="Rhea" id="RHEA:23820"/>
        <dbReference type="ChEBI" id="CHEBI:15377"/>
        <dbReference type="ChEBI" id="CHEBI:57527"/>
        <dbReference type="ChEBI" id="CHEBI:57964"/>
        <dbReference type="EC" id="4.2.1.47"/>
    </reaction>
</comment>
<name>A0A6J4RRD3_9ACTN</name>
<dbReference type="SUPFAM" id="SSF51735">
    <property type="entry name" value="NAD(P)-binding Rossmann-fold domains"/>
    <property type="match status" value="1"/>
</dbReference>
<evidence type="ECO:0000256" key="3">
    <source>
        <dbReference type="ARBA" id="ARBA00009263"/>
    </source>
</evidence>
<dbReference type="Pfam" id="PF16363">
    <property type="entry name" value="GDP_Man_Dehyd"/>
    <property type="match status" value="1"/>
</dbReference>
<sequence>MKRRALITGISGQDGSYLAELLLGEGYDVVGLVRGGPRRELPLLEPVRDRLTLLPGDLHDIGSMTGALAAVRPHELYHLAAPTFVPSSWDDPTETIAAIATGTAALLSAARGVDPGMRIWVTTSSEVFGDTDSSPQDERSAMRPRTPYGVAKLAAHGLVGTQREHFGLFACSGITYNHESPRRPERFVTRKITRGAAAIALGRQDELVLGDLNATRDWCHARDVVRGAWLALQADAPADYVLASGTSRTVGELVETAFRAAGADPAGRVRVDPAFVRPPEPVALVGNARRAREALGWRPEIAFEAMVDEMVRADLAALRA</sequence>
<evidence type="ECO:0000256" key="5">
    <source>
        <dbReference type="ARBA" id="ARBA00023239"/>
    </source>
</evidence>
<gene>
    <name evidence="8" type="ORF">AVDCRST_MAG69-405</name>
</gene>
<evidence type="ECO:0000256" key="1">
    <source>
        <dbReference type="ARBA" id="ARBA00000188"/>
    </source>
</evidence>
<protein>
    <recommendedName>
        <fullName evidence="4">GDP-mannose 4,6-dehydratase</fullName>
        <ecNumber evidence="4">4.2.1.47</ecNumber>
    </recommendedName>
</protein>
<dbReference type="InterPro" id="IPR006368">
    <property type="entry name" value="GDP_Man_deHydtase"/>
</dbReference>
<reference evidence="8" key="1">
    <citation type="submission" date="2020-02" db="EMBL/GenBank/DDBJ databases">
        <authorList>
            <person name="Meier V. D."/>
        </authorList>
    </citation>
    <scope>NUCLEOTIDE SEQUENCE</scope>
    <source>
        <strain evidence="8">AVDCRST_MAG69</strain>
    </source>
</reference>
<dbReference type="InterPro" id="IPR036291">
    <property type="entry name" value="NAD(P)-bd_dom_sf"/>
</dbReference>
<dbReference type="Gene3D" id="3.40.50.720">
    <property type="entry name" value="NAD(P)-binding Rossmann-like Domain"/>
    <property type="match status" value="1"/>
</dbReference>
<evidence type="ECO:0000259" key="7">
    <source>
        <dbReference type="Pfam" id="PF16363"/>
    </source>
</evidence>
<dbReference type="PANTHER" id="PTHR43715">
    <property type="entry name" value="GDP-MANNOSE 4,6-DEHYDRATASE"/>
    <property type="match status" value="1"/>
</dbReference>
<dbReference type="CDD" id="cd05260">
    <property type="entry name" value="GDP_MD_SDR_e"/>
    <property type="match status" value="1"/>
</dbReference>
<dbReference type="Gene3D" id="3.90.25.10">
    <property type="entry name" value="UDP-galactose 4-epimerase, domain 1"/>
    <property type="match status" value="1"/>
</dbReference>
<feature type="domain" description="NAD(P)-binding" evidence="7">
    <location>
        <begin position="6"/>
        <end position="310"/>
    </location>
</feature>
<dbReference type="PANTHER" id="PTHR43715:SF1">
    <property type="entry name" value="GDP-MANNOSE 4,6 DEHYDRATASE"/>
    <property type="match status" value="1"/>
</dbReference>
<dbReference type="InterPro" id="IPR016040">
    <property type="entry name" value="NAD(P)-bd_dom"/>
</dbReference>
<accession>A0A6J4RRD3</accession>
<organism evidence="8">
    <name type="scientific">uncultured Solirubrobacteraceae bacterium</name>
    <dbReference type="NCBI Taxonomy" id="1162706"/>
    <lineage>
        <taxon>Bacteria</taxon>
        <taxon>Bacillati</taxon>
        <taxon>Actinomycetota</taxon>
        <taxon>Thermoleophilia</taxon>
        <taxon>Solirubrobacterales</taxon>
        <taxon>Solirubrobacteraceae</taxon>
        <taxon>environmental samples</taxon>
    </lineage>
</organism>
<comment type="similarity">
    <text evidence="3">Belongs to the NAD(P)-dependent epimerase/dehydratase family. GDP-mannose 4,6-dehydratase subfamily.</text>
</comment>
<dbReference type="EMBL" id="CADCVP010000057">
    <property type="protein sequence ID" value="CAA9475552.1"/>
    <property type="molecule type" value="Genomic_DNA"/>
</dbReference>
<dbReference type="EC" id="4.2.1.47" evidence="4"/>
<dbReference type="GO" id="GO:0042351">
    <property type="term" value="P:'de novo' GDP-L-fucose biosynthetic process"/>
    <property type="evidence" value="ECO:0007669"/>
    <property type="project" value="TreeGrafter"/>
</dbReference>
<proteinExistence type="inferred from homology"/>
<evidence type="ECO:0000256" key="2">
    <source>
        <dbReference type="ARBA" id="ARBA00001937"/>
    </source>
</evidence>
<comment type="cofactor">
    <cofactor evidence="2">
        <name>NADP(+)</name>
        <dbReference type="ChEBI" id="CHEBI:58349"/>
    </cofactor>
</comment>
<evidence type="ECO:0000256" key="6">
    <source>
        <dbReference type="ARBA" id="ARBA00059383"/>
    </source>
</evidence>
<comment type="function">
    <text evidence="6">Catalyzes the conversion of GDP-D-mannose to GDP-4-dehydro-6-deoxy-D-mannose.</text>
</comment>